<feature type="region of interest" description="Disordered" evidence="3">
    <location>
        <begin position="554"/>
        <end position="590"/>
    </location>
</feature>
<keyword evidence="6" id="KW-1185">Reference proteome</keyword>
<dbReference type="InterPro" id="IPR035899">
    <property type="entry name" value="DBL_dom_sf"/>
</dbReference>
<dbReference type="SMART" id="SM00325">
    <property type="entry name" value="RhoGEF"/>
    <property type="match status" value="1"/>
</dbReference>
<accession>A0A401SRY5</accession>
<dbReference type="Pfam" id="PF00621">
    <property type="entry name" value="RhoGEF"/>
    <property type="match status" value="1"/>
</dbReference>
<dbReference type="InterPro" id="IPR000219">
    <property type="entry name" value="DH_dom"/>
</dbReference>
<evidence type="ECO:0000313" key="5">
    <source>
        <dbReference type="EMBL" id="GCC33155.1"/>
    </source>
</evidence>
<dbReference type="GO" id="GO:0005085">
    <property type="term" value="F:guanyl-nucleotide exchange factor activity"/>
    <property type="evidence" value="ECO:0007669"/>
    <property type="project" value="InterPro"/>
</dbReference>
<name>A0A401SRY5_CHIPU</name>
<evidence type="ECO:0000313" key="6">
    <source>
        <dbReference type="Proteomes" id="UP000287033"/>
    </source>
</evidence>
<sequence>MGCSGSTQQLACCHLVTERSLCHAVPGCAVAVGPEARLYRSLENLHWTAVAEGNAHSFSPPCQGTGREFVFHHRTTSDWYEVSTGRPDINSLLRACISPRSGRPEVGHSPTFAKVPQWLFPSMTEKVLNGDAKRGLKEKLRFQSHKATEVSKPVRPQAFPEDLSASKDCTGRVNYGHCPSRYGKVLSNPLARKPSQNGCSAPQQRSQRLSSPAEIKEEAMRRLKLRRQNSTPNLIALPSKEEGGEVVKSQTTEPLAEPEKNMPKELSTAASERRRNFKARVHIPSFEEFKKLRKREKCQAVSTDIQLQERKNFATLCGTVRRTTGGSCPSLTKMDHHNPWKRQLTRCQGLACCDPRPCRCQLEAQQLCSQIGLTPTGNRSPGKASPAPHIQATTSLVEHHASPDPICTSPAPGSPLQTEVTLPRGCEDLAKRPEPTNHAGFSQDFNHVEKNMVGEAQLSCCPSLLLETAADLSGYGVRFQQMKDGLIGSAIDLIKKSCTAEAAAVPSAHLQELGDITVNEQDNQSGPVSTATLDCGAEGNQKLAGVRRQTDCHSLPGCRRSSSDAAYGTTESAKAQRECRLRPHFSDPMPADAVKRKQLEMRIAAAAWGLGQKRRQEKDGNSGNPLSNPSIRLADSSSSSKPRDGHLGRTGSDNRSKHRWSNLSTDSGVVGLNDRSEEREEEEAERERKSRTAEVERADSGIGPAMAKKWKSRVGETARSVQAWVVHRPCVDCGERDISEADLREAMKIRENLCGQCAKRRTERKEAILEFVNTESSYGEDLRIIKEEFHLPMQAAGLLTPDQLAVIFSNIQELIEVNEKFLERLHDSTEQAFDQDDEDFLTVCIGEMFLEFVNMLPAFQTYCIHQSTSINMLNTLEKEKELLRIFLDVSQNDNTALRRMNLRSFLMAPLQRVTKYPLLLSRISNSTPEYHPDHCSLREAKSRVESHLEHINMKTKQEAAPPWSLRSFRRDSRRNREVVNIEMREIAIKALGWPREDTRFPMEGALQSSQPSDGQWAKKGSRSLKFQTLHVLLLVNVGREPEPSQDGTVAGSRWDPPVRDAALVLIRDKSGGKFSLFRRPIHLSHCVVSSDPDCDDTFELLDIRKEAFVFRDTDKHRTRHWFRLIKRYSQDLGSWRKRRNALPNIMINATYSRS</sequence>
<dbReference type="PANTHER" id="PTHR46006">
    <property type="entry name" value="RHO GUANINE NUCLEOTIDE EXCHANGE FACTOR AT 64C, ISOFORM A"/>
    <property type="match status" value="1"/>
</dbReference>
<evidence type="ECO:0000256" key="2">
    <source>
        <dbReference type="ARBA" id="ARBA00022490"/>
    </source>
</evidence>
<feature type="region of interest" description="Disordered" evidence="3">
    <location>
        <begin position="187"/>
        <end position="213"/>
    </location>
</feature>
<proteinExistence type="predicted"/>
<gene>
    <name evidence="5" type="ORF">chiPu_0011623</name>
</gene>
<evidence type="ECO:0000256" key="3">
    <source>
        <dbReference type="SAM" id="MobiDB-lite"/>
    </source>
</evidence>
<dbReference type="InterPro" id="IPR051480">
    <property type="entry name" value="Endocytic_GEF_Adapter"/>
</dbReference>
<feature type="compositionally biased region" description="Basic and acidic residues" evidence="3">
    <location>
        <begin position="574"/>
        <end position="585"/>
    </location>
</feature>
<dbReference type="GO" id="GO:0035025">
    <property type="term" value="P:positive regulation of Rho protein signal transduction"/>
    <property type="evidence" value="ECO:0007669"/>
    <property type="project" value="TreeGrafter"/>
</dbReference>
<dbReference type="Gene3D" id="1.20.900.10">
    <property type="entry name" value="Dbl homology (DH) domain"/>
    <property type="match status" value="1"/>
</dbReference>
<feature type="compositionally biased region" description="Polar residues" evidence="3">
    <location>
        <begin position="194"/>
        <end position="210"/>
    </location>
</feature>
<dbReference type="SUPFAM" id="SSF48065">
    <property type="entry name" value="DBL homology domain (DH-domain)"/>
    <property type="match status" value="1"/>
</dbReference>
<dbReference type="OMA" id="RCKGRLY"/>
<dbReference type="CDD" id="cd00160">
    <property type="entry name" value="RhoGEF"/>
    <property type="match status" value="1"/>
</dbReference>
<comment type="caution">
    <text evidence="5">The sequence shown here is derived from an EMBL/GenBank/DDBJ whole genome shotgun (WGS) entry which is preliminary data.</text>
</comment>
<dbReference type="Proteomes" id="UP000287033">
    <property type="component" value="Unassembled WGS sequence"/>
</dbReference>
<evidence type="ECO:0000256" key="1">
    <source>
        <dbReference type="ARBA" id="ARBA00004496"/>
    </source>
</evidence>
<evidence type="ECO:0000259" key="4">
    <source>
        <dbReference type="PROSITE" id="PS50010"/>
    </source>
</evidence>
<dbReference type="PROSITE" id="PS50010">
    <property type="entry name" value="DH_2"/>
    <property type="match status" value="1"/>
</dbReference>
<protein>
    <recommendedName>
        <fullName evidence="4">DH domain-containing protein</fullName>
    </recommendedName>
</protein>
<dbReference type="OrthoDB" id="2015333at2759"/>
<dbReference type="AlphaFoldDB" id="A0A401SRY5"/>
<feature type="compositionally biased region" description="Basic and acidic residues" evidence="3">
    <location>
        <begin position="685"/>
        <end position="699"/>
    </location>
</feature>
<feature type="compositionally biased region" description="Basic and acidic residues" evidence="3">
    <location>
        <begin position="641"/>
        <end position="655"/>
    </location>
</feature>
<feature type="region of interest" description="Disordered" evidence="3">
    <location>
        <begin position="400"/>
        <end position="420"/>
    </location>
</feature>
<organism evidence="5 6">
    <name type="scientific">Chiloscyllium punctatum</name>
    <name type="common">Brownbanded bambooshark</name>
    <name type="synonym">Hemiscyllium punctatum</name>
    <dbReference type="NCBI Taxonomy" id="137246"/>
    <lineage>
        <taxon>Eukaryota</taxon>
        <taxon>Metazoa</taxon>
        <taxon>Chordata</taxon>
        <taxon>Craniata</taxon>
        <taxon>Vertebrata</taxon>
        <taxon>Chondrichthyes</taxon>
        <taxon>Elasmobranchii</taxon>
        <taxon>Galeomorphii</taxon>
        <taxon>Galeoidea</taxon>
        <taxon>Orectolobiformes</taxon>
        <taxon>Hemiscylliidae</taxon>
        <taxon>Chiloscyllium</taxon>
    </lineage>
</organism>
<feature type="region of interest" description="Disordered" evidence="3">
    <location>
        <begin position="235"/>
        <end position="273"/>
    </location>
</feature>
<reference evidence="5 6" key="1">
    <citation type="journal article" date="2018" name="Nat. Ecol. Evol.">
        <title>Shark genomes provide insights into elasmobranch evolution and the origin of vertebrates.</title>
        <authorList>
            <person name="Hara Y"/>
            <person name="Yamaguchi K"/>
            <person name="Onimaru K"/>
            <person name="Kadota M"/>
            <person name="Koyanagi M"/>
            <person name="Keeley SD"/>
            <person name="Tatsumi K"/>
            <person name="Tanaka K"/>
            <person name="Motone F"/>
            <person name="Kageyama Y"/>
            <person name="Nozu R"/>
            <person name="Adachi N"/>
            <person name="Nishimura O"/>
            <person name="Nakagawa R"/>
            <person name="Tanegashima C"/>
            <person name="Kiyatake I"/>
            <person name="Matsumoto R"/>
            <person name="Murakumo K"/>
            <person name="Nishida K"/>
            <person name="Terakita A"/>
            <person name="Kuratani S"/>
            <person name="Sato K"/>
            <person name="Hyodo S Kuraku.S."/>
        </authorList>
    </citation>
    <scope>NUCLEOTIDE SEQUENCE [LARGE SCALE GENOMIC DNA]</scope>
</reference>
<keyword evidence="2" id="KW-0963">Cytoplasm</keyword>
<dbReference type="GO" id="GO:0005737">
    <property type="term" value="C:cytoplasm"/>
    <property type="evidence" value="ECO:0007669"/>
    <property type="project" value="UniProtKB-SubCell"/>
</dbReference>
<feature type="compositionally biased region" description="Polar residues" evidence="3">
    <location>
        <begin position="621"/>
        <end position="640"/>
    </location>
</feature>
<dbReference type="STRING" id="137246.A0A401SRY5"/>
<feature type="region of interest" description="Disordered" evidence="3">
    <location>
        <begin position="610"/>
        <end position="699"/>
    </location>
</feature>
<comment type="subcellular location">
    <subcellularLocation>
        <location evidence="1">Cytoplasm</location>
    </subcellularLocation>
</comment>
<dbReference type="PANTHER" id="PTHR46006:SF5">
    <property type="entry name" value="DH DOMAIN-CONTAINING PROTEIN"/>
    <property type="match status" value="1"/>
</dbReference>
<feature type="domain" description="DH" evidence="4">
    <location>
        <begin position="763"/>
        <end position="954"/>
    </location>
</feature>
<dbReference type="EMBL" id="BEZZ01000490">
    <property type="protein sequence ID" value="GCC33155.1"/>
    <property type="molecule type" value="Genomic_DNA"/>
</dbReference>